<organism evidence="8 9">
    <name type="scientific">Prauserella oleivorans</name>
    <dbReference type="NCBI Taxonomy" id="1478153"/>
    <lineage>
        <taxon>Bacteria</taxon>
        <taxon>Bacillati</taxon>
        <taxon>Actinomycetota</taxon>
        <taxon>Actinomycetes</taxon>
        <taxon>Pseudonocardiales</taxon>
        <taxon>Pseudonocardiaceae</taxon>
        <taxon>Prauserella</taxon>
    </lineage>
</organism>
<protein>
    <recommendedName>
        <fullName evidence="6">Aminotransferase</fullName>
        <ecNumber evidence="6">2.6.1.-</ecNumber>
    </recommendedName>
</protein>
<dbReference type="PANTHER" id="PTHR46383:SF1">
    <property type="entry name" value="ASPARTATE AMINOTRANSFERASE"/>
    <property type="match status" value="1"/>
</dbReference>
<dbReference type="InterPro" id="IPR015422">
    <property type="entry name" value="PyrdxlP-dep_Trfase_small"/>
</dbReference>
<evidence type="ECO:0000256" key="2">
    <source>
        <dbReference type="ARBA" id="ARBA00007441"/>
    </source>
</evidence>
<evidence type="ECO:0000313" key="9">
    <source>
        <dbReference type="Proteomes" id="UP001597478"/>
    </source>
</evidence>
<keyword evidence="5" id="KW-0663">Pyridoxal phosphate</keyword>
<dbReference type="GO" id="GO:0008483">
    <property type="term" value="F:transaminase activity"/>
    <property type="evidence" value="ECO:0007669"/>
    <property type="project" value="UniProtKB-KW"/>
</dbReference>
<sequence length="420" mass="43941">MPRDSAVVQHSATLALDERVRARRAAGEDVVHLGFGEAGLPVLAQVTEVLAGAAGRNEYGAVAGSPQARHAAAGYLTRRGLPTEPADVVLAPGSKALLYALLAVLPGDLVLPRPSWVSYAAQAALTGKRVLGVPIPQQAGGVPDPALLDDALTRARRDGAEPGVLILTLPDNPTGTLADADLVAQVCAVADAHRLTVVSDEIYRDLVHSASGPRPATVHSPAHHLPERTIVTAGLSKSMALGGYRIGFARIPRPDIRAAVIGVASEVWSSLPAPMQEVAAYVLDEPPEVRDHIAASRRLHGAVACAMHETFTAAGAHCRPPRAGFYLYPDLEPLRAHGFATGAELAGHLLDRHGIGVLAGAAFGDDPSALRFRVATSLLYGEDTEQRSCALTSADPVALPWIRASLARVRDALTAVFQGE</sequence>
<dbReference type="CDD" id="cd00609">
    <property type="entry name" value="AAT_like"/>
    <property type="match status" value="1"/>
</dbReference>
<comment type="caution">
    <text evidence="8">The sequence shown here is derived from an EMBL/GenBank/DDBJ whole genome shotgun (WGS) entry which is preliminary data.</text>
</comment>
<dbReference type="RefSeq" id="WP_377389918.1">
    <property type="nucleotide sequence ID" value="NZ_JBHSAN010000019.1"/>
</dbReference>
<evidence type="ECO:0000256" key="4">
    <source>
        <dbReference type="ARBA" id="ARBA00022679"/>
    </source>
</evidence>
<dbReference type="InterPro" id="IPR015421">
    <property type="entry name" value="PyrdxlP-dep_Trfase_major"/>
</dbReference>
<comment type="cofactor">
    <cofactor evidence="1 6">
        <name>pyridoxal 5'-phosphate</name>
        <dbReference type="ChEBI" id="CHEBI:597326"/>
    </cofactor>
</comment>
<keyword evidence="3 6" id="KW-0032">Aminotransferase</keyword>
<keyword evidence="9" id="KW-1185">Reference proteome</keyword>
<dbReference type="PROSITE" id="PS00105">
    <property type="entry name" value="AA_TRANSFER_CLASS_1"/>
    <property type="match status" value="1"/>
</dbReference>
<gene>
    <name evidence="8" type="ORF">ACFS2C_22745</name>
</gene>
<dbReference type="InterPro" id="IPR004839">
    <property type="entry name" value="Aminotransferase_I/II_large"/>
</dbReference>
<dbReference type="InterPro" id="IPR004838">
    <property type="entry name" value="NHTrfase_class1_PyrdxlP-BS"/>
</dbReference>
<dbReference type="InterPro" id="IPR015424">
    <property type="entry name" value="PyrdxlP-dep_Trfase"/>
</dbReference>
<dbReference type="PANTHER" id="PTHR46383">
    <property type="entry name" value="ASPARTATE AMINOTRANSFERASE"/>
    <property type="match status" value="1"/>
</dbReference>
<dbReference type="EMBL" id="JBHUOF010000042">
    <property type="protein sequence ID" value="MFD2802210.1"/>
    <property type="molecule type" value="Genomic_DNA"/>
</dbReference>
<evidence type="ECO:0000256" key="3">
    <source>
        <dbReference type="ARBA" id="ARBA00022576"/>
    </source>
</evidence>
<proteinExistence type="inferred from homology"/>
<accession>A0ABW5WIJ0</accession>
<dbReference type="Pfam" id="PF00155">
    <property type="entry name" value="Aminotran_1_2"/>
    <property type="match status" value="1"/>
</dbReference>
<dbReference type="EC" id="2.6.1.-" evidence="6"/>
<keyword evidence="4 6" id="KW-0808">Transferase</keyword>
<evidence type="ECO:0000256" key="1">
    <source>
        <dbReference type="ARBA" id="ARBA00001933"/>
    </source>
</evidence>
<name>A0ABW5WIJ0_9PSEU</name>
<dbReference type="SUPFAM" id="SSF53383">
    <property type="entry name" value="PLP-dependent transferases"/>
    <property type="match status" value="1"/>
</dbReference>
<reference evidence="9" key="1">
    <citation type="journal article" date="2019" name="Int. J. Syst. Evol. Microbiol.">
        <title>The Global Catalogue of Microorganisms (GCM) 10K type strain sequencing project: providing services to taxonomists for standard genome sequencing and annotation.</title>
        <authorList>
            <consortium name="The Broad Institute Genomics Platform"/>
            <consortium name="The Broad Institute Genome Sequencing Center for Infectious Disease"/>
            <person name="Wu L."/>
            <person name="Ma J."/>
        </authorList>
    </citation>
    <scope>NUCLEOTIDE SEQUENCE [LARGE SCALE GENOMIC DNA]</scope>
    <source>
        <strain evidence="9">IBRC-M 10906</strain>
    </source>
</reference>
<dbReference type="Proteomes" id="UP001597478">
    <property type="component" value="Unassembled WGS sequence"/>
</dbReference>
<evidence type="ECO:0000259" key="7">
    <source>
        <dbReference type="Pfam" id="PF00155"/>
    </source>
</evidence>
<dbReference type="InterPro" id="IPR050596">
    <property type="entry name" value="AspAT/PAT-like"/>
</dbReference>
<evidence type="ECO:0000256" key="5">
    <source>
        <dbReference type="ARBA" id="ARBA00022898"/>
    </source>
</evidence>
<dbReference type="Gene3D" id="3.40.640.10">
    <property type="entry name" value="Type I PLP-dependent aspartate aminotransferase-like (Major domain)"/>
    <property type="match status" value="1"/>
</dbReference>
<dbReference type="Gene3D" id="3.90.1150.10">
    <property type="entry name" value="Aspartate Aminotransferase, domain 1"/>
    <property type="match status" value="1"/>
</dbReference>
<comment type="similarity">
    <text evidence="2 6">Belongs to the class-I pyridoxal-phosphate-dependent aminotransferase family.</text>
</comment>
<feature type="domain" description="Aminotransferase class I/classII large" evidence="7">
    <location>
        <begin position="51"/>
        <end position="375"/>
    </location>
</feature>
<evidence type="ECO:0000256" key="6">
    <source>
        <dbReference type="RuleBase" id="RU000481"/>
    </source>
</evidence>
<evidence type="ECO:0000313" key="8">
    <source>
        <dbReference type="EMBL" id="MFD2802210.1"/>
    </source>
</evidence>